<feature type="signal peptide" evidence="4">
    <location>
        <begin position="1"/>
        <end position="24"/>
    </location>
</feature>
<evidence type="ECO:0000256" key="4">
    <source>
        <dbReference type="SAM" id="SignalP"/>
    </source>
</evidence>
<keyword evidence="4" id="KW-0732">Signal</keyword>
<gene>
    <name evidence="6" type="ORF">JKA74_08410</name>
</gene>
<dbReference type="InterPro" id="IPR044925">
    <property type="entry name" value="His-Me_finger_sf"/>
</dbReference>
<dbReference type="PANTHER" id="PTHR33607:SF2">
    <property type="entry name" value="ENDONUCLEASE-1"/>
    <property type="match status" value="1"/>
</dbReference>
<dbReference type="GO" id="GO:0016787">
    <property type="term" value="F:hydrolase activity"/>
    <property type="evidence" value="ECO:0007669"/>
    <property type="project" value="UniProtKB-KW"/>
</dbReference>
<organism evidence="6 7">
    <name type="scientific">Marivirga aurantiaca</name>
    <dbReference type="NCBI Taxonomy" id="2802615"/>
    <lineage>
        <taxon>Bacteria</taxon>
        <taxon>Pseudomonadati</taxon>
        <taxon>Bacteroidota</taxon>
        <taxon>Cytophagia</taxon>
        <taxon>Cytophagales</taxon>
        <taxon>Marivirgaceae</taxon>
        <taxon>Marivirga</taxon>
    </lineage>
</organism>
<dbReference type="NCBIfam" id="TIGR04183">
    <property type="entry name" value="Por_Secre_tail"/>
    <property type="match status" value="1"/>
</dbReference>
<comment type="caution">
    <text evidence="6">The sequence shown here is derived from an EMBL/GenBank/DDBJ whole genome shotgun (WGS) entry which is preliminary data.</text>
</comment>
<dbReference type="GO" id="GO:0004519">
    <property type="term" value="F:endonuclease activity"/>
    <property type="evidence" value="ECO:0007669"/>
    <property type="project" value="UniProtKB-KW"/>
</dbReference>
<keyword evidence="2" id="KW-0540">Nuclease</keyword>
<evidence type="ECO:0000313" key="7">
    <source>
        <dbReference type="Proteomes" id="UP000611723"/>
    </source>
</evidence>
<protein>
    <submittedName>
        <fullName evidence="6">Endonuclease</fullName>
    </submittedName>
</protein>
<evidence type="ECO:0000313" key="6">
    <source>
        <dbReference type="EMBL" id="MBK6265058.1"/>
    </source>
</evidence>
<evidence type="ECO:0000256" key="3">
    <source>
        <dbReference type="ARBA" id="ARBA00022801"/>
    </source>
</evidence>
<evidence type="ECO:0000259" key="5">
    <source>
        <dbReference type="Pfam" id="PF18962"/>
    </source>
</evidence>
<keyword evidence="7" id="KW-1185">Reference proteome</keyword>
<dbReference type="AlphaFoldDB" id="A0A934WXN8"/>
<dbReference type="InterPro" id="IPR026444">
    <property type="entry name" value="Secre_tail"/>
</dbReference>
<evidence type="ECO:0000256" key="1">
    <source>
        <dbReference type="ARBA" id="ARBA00006429"/>
    </source>
</evidence>
<accession>A0A934WXN8</accession>
<sequence length="941" mass="103778">MSHYYKSFKVLFFFLFLSIQSIVAQIPAGYYADAEGKEGYALKTELFFIIDNHNDRGYSALWTLYYDSDAKPNGKVWDMYSDVPGGTPPYEYTFGSDQCGNYSGEGSCYNREHSFPKSWFNDGSPMVNDAHHIVPTDGYVNGQRGSFPFGEVGSASWTSQNGSKKGSSSVAGYSGTVFEPIDEYKGDFARIYFYMATRYQSQIDSWSSDMLNGTEDQTYTDWALSMLLEWHNADPVSQKEIDRNNEIYDYQGNRNPFVDHPEWVSCIWENSCDGSTSPSLSASTASLQFGTVEFSATPEIKNFTVTGSNLSEIATLSSNDNNFTISTSSNSGFINSLELTPDAEGVLDQTIYVQFAPAQDVSANVNGTLLIDQSEVDNINITMAGTVQEQTDPSAEITSTIAVFEANLFYDNSVESQAIDLTGSNLSSDVTITLSNGFQISSDDVDFSNSIDISPDNSGNISTTLFINYLPPTLTEGNFSGELTVGNNGQTLQTLDLSANIYSQDNSIVLSASVASLEFGSIYFGETAEIQSFELTGSGLTETATLSSNAGEFLIAQSENGDYGNSLVLTPNNSGELNETIFVQFLAIENTTESIISSISITQPEVQDFEVSVSGSVKEIATPDVSLTNSPEVFNTNIFYNTEIQEQEIDFHAVGILNSLEINATNGFKISLDNTQFTENIELETNEDREVIDQLWINFQPENLTAGNYAGELNFVSENENLLTLTLTAELIDQDTSIVLSFVKDTIFTTVNEPIYELKVQAQRILDEPLNFQIRLSDFNNIFYPAQFTTTPEADGTLMSLNIPENDSIAVIQLVLDTAKLKTNTEKSFLLSILSSDDYNLGETTKLVVDIAPHGNEVTANKFASEQSFVVYPNPTNDYLQVENVSTSAIFNIYNIHGKKVKSGNVNHQKIEVQELEKGLYYLQLTIDGRLKSKAVKFIKQ</sequence>
<feature type="domain" description="Secretion system C-terminal sorting" evidence="5">
    <location>
        <begin position="871"/>
        <end position="932"/>
    </location>
</feature>
<dbReference type="InterPro" id="IPR007346">
    <property type="entry name" value="Endonuclease-I"/>
</dbReference>
<keyword evidence="6" id="KW-0255">Endonuclease</keyword>
<feature type="chain" id="PRO_5037634737" evidence="4">
    <location>
        <begin position="25"/>
        <end position="941"/>
    </location>
</feature>
<dbReference type="Pfam" id="PF18962">
    <property type="entry name" value="Por_Secre_tail"/>
    <property type="match status" value="1"/>
</dbReference>
<evidence type="ECO:0000256" key="2">
    <source>
        <dbReference type="ARBA" id="ARBA00022722"/>
    </source>
</evidence>
<dbReference type="SUPFAM" id="SSF54060">
    <property type="entry name" value="His-Me finger endonucleases"/>
    <property type="match status" value="1"/>
</dbReference>
<dbReference type="PANTHER" id="PTHR33607">
    <property type="entry name" value="ENDONUCLEASE-1"/>
    <property type="match status" value="1"/>
</dbReference>
<keyword evidence="3" id="KW-0378">Hydrolase</keyword>
<reference evidence="6" key="1">
    <citation type="submission" date="2021-01" db="EMBL/GenBank/DDBJ databases">
        <title>Marivirga aurantiaca sp. nov., isolated from intertidal surface sediments.</title>
        <authorList>
            <person name="Zhang M."/>
        </authorList>
    </citation>
    <scope>NUCLEOTIDE SEQUENCE</scope>
    <source>
        <strain evidence="6">S37H4</strain>
    </source>
</reference>
<name>A0A934WXN8_9BACT</name>
<dbReference type="Pfam" id="PF04231">
    <property type="entry name" value="Endonuclease_1"/>
    <property type="match status" value="1"/>
</dbReference>
<dbReference type="EMBL" id="JAEQBW010000003">
    <property type="protein sequence ID" value="MBK6265058.1"/>
    <property type="molecule type" value="Genomic_DNA"/>
</dbReference>
<dbReference type="RefSeq" id="WP_201430739.1">
    <property type="nucleotide sequence ID" value="NZ_JAEQBW010000003.1"/>
</dbReference>
<dbReference type="Proteomes" id="UP000611723">
    <property type="component" value="Unassembled WGS sequence"/>
</dbReference>
<proteinExistence type="inferred from homology"/>
<comment type="similarity">
    <text evidence="1">Belongs to the EndA/NucM nuclease family.</text>
</comment>